<dbReference type="EMBL" id="JACTSG010000004">
    <property type="protein sequence ID" value="MBK2302424.1"/>
    <property type="molecule type" value="Genomic_DNA"/>
</dbReference>
<proteinExistence type="predicted"/>
<reference evidence="1 2" key="1">
    <citation type="submission" date="2020-08" db="EMBL/GenBank/DDBJ databases">
        <title>Comparative genomics of Francisella species.</title>
        <authorList>
            <person name="Sahl J."/>
            <person name="Sjodin A."/>
            <person name="Wagner D."/>
            <person name="Forsman M."/>
        </authorList>
    </citation>
    <scope>NUCLEOTIDE SEQUENCE [LARGE SCALE GENOMIC DNA]</scope>
    <source>
        <strain evidence="1 2">F1093</strain>
    </source>
</reference>
<protein>
    <submittedName>
        <fullName evidence="1">Phage tail protein</fullName>
    </submittedName>
</protein>
<evidence type="ECO:0000313" key="2">
    <source>
        <dbReference type="Proteomes" id="UP000760407"/>
    </source>
</evidence>
<evidence type="ECO:0000313" key="1">
    <source>
        <dbReference type="EMBL" id="MBK2302424.1"/>
    </source>
</evidence>
<dbReference type="RefSeq" id="WP_200166572.1">
    <property type="nucleotide sequence ID" value="NZ_JACTSG010000004.1"/>
</dbReference>
<organism evidence="1 2">
    <name type="scientific">Francisella philomiragia</name>
    <dbReference type="NCBI Taxonomy" id="28110"/>
    <lineage>
        <taxon>Bacteria</taxon>
        <taxon>Pseudomonadati</taxon>
        <taxon>Pseudomonadota</taxon>
        <taxon>Gammaproteobacteria</taxon>
        <taxon>Thiotrichales</taxon>
        <taxon>Francisellaceae</taxon>
        <taxon>Francisella</taxon>
    </lineage>
</organism>
<dbReference type="Proteomes" id="UP000760407">
    <property type="component" value="Unassembled WGS sequence"/>
</dbReference>
<gene>
    <name evidence="1" type="ORF">IBE52_05820</name>
</gene>
<comment type="caution">
    <text evidence="1">The sequence shown here is derived from an EMBL/GenBank/DDBJ whole genome shotgun (WGS) entry which is preliminary data.</text>
</comment>
<keyword evidence="2" id="KW-1185">Reference proteome</keyword>
<name>A0ABS1GD33_9GAMM</name>
<accession>A0ABS1GD33</accession>
<sequence>MSVSTAIDNSAVARVVGIKTSFKDLRAGRVLYLPQRIAIVGQGSSTATYATTKQQVTSAYQAGSLYGFGSPIHLAVMQLFPANGDGVGTIPVTIYPLEDHASGVVATGSITPSGAATGTGSFKIKINNIESSAFSLANGDTVADITAKIHTAVASNVNMPMVSTDNSTDVSLTSKWKGASANDLHIEIVPTSTDNTGVTFGMTQPTGGANNPDVDTALAQVGNVWETMLLNCMDIADTATLDKYNVFGEGRWGALVRKPLVVFTGNTASTVASAIVISDSRKSDKVNAQLVCPGSKDLPFVIASRQLAKIAVIANNNPAHDYASQKATGINAGADSVQWNYVDRDLAVKAGSSTIEVKDGVVNISDTVTFYHPEGDLTPAYRYVVDIVKLQNIIFNVDLIFASDSWDGAPLIPDNQPTVNPAAKKPVMAVAALGVLLDDLALQALISDPETAKANTQAVISSSNAKRLDVATVVQLSGNTNIISVDLDFGFYFS</sequence>